<reference evidence="1 2" key="1">
    <citation type="submission" date="2019-01" db="EMBL/GenBank/DDBJ databases">
        <authorList>
            <person name="Molina J."/>
            <person name="Li Y."/>
            <person name="Tei-Muno D.A."/>
            <person name="Klug H.M."/>
            <person name="Nayek S."/>
            <person name="Layton S.R."/>
            <person name="Kim T."/>
            <person name="Hughes L.E."/>
            <person name="Garlena R.A."/>
            <person name="Russell D.A."/>
            <person name="Pope W.H."/>
            <person name="Jacobs-Sera D."/>
            <person name="Hatfull G.F."/>
        </authorList>
    </citation>
    <scope>NUCLEOTIDE SEQUENCE [LARGE SCALE GENOMIC DNA]</scope>
</reference>
<proteinExistence type="predicted"/>
<dbReference type="RefSeq" id="YP_010055017.1">
    <property type="nucleotide sequence ID" value="NC_054660.1"/>
</dbReference>
<organism evidence="1 2">
    <name type="scientific">Streptomyces phage Janus</name>
    <dbReference type="NCBI Taxonomy" id="2510525"/>
    <lineage>
        <taxon>Viruses</taxon>
        <taxon>Duplodnaviria</taxon>
        <taxon>Heunggongvirae</taxon>
        <taxon>Uroviricota</taxon>
        <taxon>Caudoviricetes</taxon>
        <taxon>Arquatrovirinae</taxon>
        <taxon>Janusvirus</taxon>
        <taxon>Janusvirus janus</taxon>
    </lineage>
</organism>
<evidence type="ECO:0008006" key="3">
    <source>
        <dbReference type="Google" id="ProtNLM"/>
    </source>
</evidence>
<accession>A0A411CQ80</accession>
<dbReference type="Proteomes" id="UP000289966">
    <property type="component" value="Segment"/>
</dbReference>
<evidence type="ECO:0000313" key="2">
    <source>
        <dbReference type="Proteomes" id="UP000289966"/>
    </source>
</evidence>
<evidence type="ECO:0000313" key="1">
    <source>
        <dbReference type="EMBL" id="QAY15947.1"/>
    </source>
</evidence>
<sequence>MAEHLKELPGDPGPTLTDIYAAMSEGEQYAFGLHLLGETSADWLSSILRRFGHDVSATTIRTYRRALRQEGGSSERAA</sequence>
<gene>
    <name evidence="1" type="primary">43</name>
    <name evidence="1" type="ORF">SEA_JANUS_43</name>
</gene>
<dbReference type="GeneID" id="64470940"/>
<name>A0A411CQ80_9CAUD</name>
<keyword evidence="2" id="KW-1185">Reference proteome</keyword>
<dbReference type="EMBL" id="MK392366">
    <property type="protein sequence ID" value="QAY15947.1"/>
    <property type="molecule type" value="Genomic_DNA"/>
</dbReference>
<dbReference type="KEGG" id="vg:64470940"/>
<protein>
    <recommendedName>
        <fullName evidence="3">Helix-turn-helix DNA binding domain protein</fullName>
    </recommendedName>
</protein>